<evidence type="ECO:0000256" key="3">
    <source>
        <dbReference type="ARBA" id="ARBA00022723"/>
    </source>
</evidence>
<dbReference type="InterPro" id="IPR012312">
    <property type="entry name" value="Hemerythrin-like"/>
</dbReference>
<dbReference type="Gene3D" id="1.20.120.520">
    <property type="entry name" value="nmb1532 protein domain like"/>
    <property type="match status" value="1"/>
</dbReference>
<dbReference type="PANTHER" id="PTHR36438">
    <property type="entry name" value="IRON-SULFUR CLUSTER REPAIR PROTEIN YTFE"/>
    <property type="match status" value="1"/>
</dbReference>
<evidence type="ECO:0000256" key="4">
    <source>
        <dbReference type="ARBA" id="ARBA00023004"/>
    </source>
</evidence>
<keyword evidence="2" id="KW-0963">Cytoplasm</keyword>
<keyword evidence="4" id="KW-0408">Iron</keyword>
<protein>
    <submittedName>
        <fullName evidence="6">Iron-sulfur cluster repair di-iron protein</fullName>
    </submittedName>
</protein>
<dbReference type="Pfam" id="PF01814">
    <property type="entry name" value="Hemerythrin"/>
    <property type="match status" value="1"/>
</dbReference>
<sequence length="230" mass="26780">MRSFTAEHTPAEIVKVFPYASDLFKENHIDFCCGGDKILRDQFKEHQVAGDTILFELNTRYEKWLENGHQAKDWDSVSISNLVDYIVDHHHGYLKKELPALSKFVTRVFHAHGSNQPHLRELHRLYDEFSQEMAEHTIKEEEEVFPLIKEYAVKPSEELLERIRIANGGLEAEHEFAGDLLKKIRQVTSGFEPPVTACGTYRVTYARLAEMESNTFEHIHLENNILFKRL</sequence>
<reference evidence="6 7" key="1">
    <citation type="submission" date="2023-10" db="EMBL/GenBank/DDBJ databases">
        <title>Virgibacillus soli CC-YMP-6 genome.</title>
        <authorList>
            <person name="Miliotis G."/>
            <person name="Sengupta P."/>
            <person name="Hameed A."/>
            <person name="Chuvochina M."/>
            <person name="Mcdonagh F."/>
            <person name="Simpson A.C."/>
            <person name="Singh N.K."/>
            <person name="Rekha P.D."/>
            <person name="Raman K."/>
            <person name="Hugenholtz P."/>
            <person name="Venkateswaran K."/>
        </authorList>
    </citation>
    <scope>NUCLEOTIDE SEQUENCE [LARGE SCALE GENOMIC DNA]</scope>
    <source>
        <strain evidence="6 7">CC-YMP-6</strain>
    </source>
</reference>
<dbReference type="EMBL" id="JAWDIQ010000001">
    <property type="protein sequence ID" value="MDY0407936.1"/>
    <property type="molecule type" value="Genomic_DNA"/>
</dbReference>
<evidence type="ECO:0000313" key="6">
    <source>
        <dbReference type="EMBL" id="MDY0407936.1"/>
    </source>
</evidence>
<name>A0ABU5CPY8_9BACI</name>
<proteinExistence type="predicted"/>
<dbReference type="Proteomes" id="UP001275315">
    <property type="component" value="Unassembled WGS sequence"/>
</dbReference>
<feature type="domain" description="Hemerythrin-like" evidence="5">
    <location>
        <begin position="85"/>
        <end position="230"/>
    </location>
</feature>
<evidence type="ECO:0000256" key="2">
    <source>
        <dbReference type="ARBA" id="ARBA00022490"/>
    </source>
</evidence>
<keyword evidence="7" id="KW-1185">Reference proteome</keyword>
<dbReference type="RefSeq" id="WP_320378712.1">
    <property type="nucleotide sequence ID" value="NZ_JAWDIQ010000001.1"/>
</dbReference>
<dbReference type="PANTHER" id="PTHR36438:SF1">
    <property type="entry name" value="IRON-SULFUR CLUSTER REPAIR PROTEIN YTFE"/>
    <property type="match status" value="1"/>
</dbReference>
<accession>A0ABU5CPY8</accession>
<evidence type="ECO:0000259" key="5">
    <source>
        <dbReference type="Pfam" id="PF01814"/>
    </source>
</evidence>
<dbReference type="NCBIfam" id="TIGR03652">
    <property type="entry name" value="FeS_repair_RIC"/>
    <property type="match status" value="1"/>
</dbReference>
<evidence type="ECO:0000256" key="1">
    <source>
        <dbReference type="ARBA" id="ARBA00004496"/>
    </source>
</evidence>
<organism evidence="6 7">
    <name type="scientific">Paracerasibacillus soli</name>
    <dbReference type="NCBI Taxonomy" id="480284"/>
    <lineage>
        <taxon>Bacteria</taxon>
        <taxon>Bacillati</taxon>
        <taxon>Bacillota</taxon>
        <taxon>Bacilli</taxon>
        <taxon>Bacillales</taxon>
        <taxon>Bacillaceae</taxon>
        <taxon>Paracerasibacillus</taxon>
    </lineage>
</organism>
<comment type="caution">
    <text evidence="6">The sequence shown here is derived from an EMBL/GenBank/DDBJ whole genome shotgun (WGS) entry which is preliminary data.</text>
</comment>
<comment type="subcellular location">
    <subcellularLocation>
        <location evidence="1">Cytoplasm</location>
    </subcellularLocation>
</comment>
<dbReference type="InterPro" id="IPR019903">
    <property type="entry name" value="RIC_family"/>
</dbReference>
<keyword evidence="3" id="KW-0479">Metal-binding</keyword>
<dbReference type="Pfam" id="PF04405">
    <property type="entry name" value="ScdA_N"/>
    <property type="match status" value="1"/>
</dbReference>
<evidence type="ECO:0000313" key="7">
    <source>
        <dbReference type="Proteomes" id="UP001275315"/>
    </source>
</evidence>
<gene>
    <name evidence="6" type="primary">ric</name>
    <name evidence="6" type="ORF">RWD45_04075</name>
</gene>